<keyword evidence="3" id="KW-1185">Reference proteome</keyword>
<keyword evidence="1" id="KW-0472">Membrane</keyword>
<dbReference type="RefSeq" id="WP_341985157.1">
    <property type="nucleotide sequence ID" value="NZ_JBBYAF010000032.1"/>
</dbReference>
<gene>
    <name evidence="2" type="ORF">AAEO50_15310</name>
</gene>
<proteinExistence type="predicted"/>
<keyword evidence="1" id="KW-0812">Transmembrane</keyword>
<evidence type="ECO:0000256" key="1">
    <source>
        <dbReference type="SAM" id="Phobius"/>
    </source>
</evidence>
<evidence type="ECO:0000313" key="3">
    <source>
        <dbReference type="Proteomes" id="UP001389717"/>
    </source>
</evidence>
<protein>
    <submittedName>
        <fullName evidence="2">Uncharacterized protein</fullName>
    </submittedName>
</protein>
<name>A0ABU9KDY2_9BACI</name>
<feature type="transmembrane region" description="Helical" evidence="1">
    <location>
        <begin position="354"/>
        <end position="375"/>
    </location>
</feature>
<organism evidence="2 3">
    <name type="scientific">Rossellomorea oryzaecorticis</name>
    <dbReference type="NCBI Taxonomy" id="1396505"/>
    <lineage>
        <taxon>Bacteria</taxon>
        <taxon>Bacillati</taxon>
        <taxon>Bacillota</taxon>
        <taxon>Bacilli</taxon>
        <taxon>Bacillales</taxon>
        <taxon>Bacillaceae</taxon>
        <taxon>Rossellomorea</taxon>
    </lineage>
</organism>
<keyword evidence="1" id="KW-1133">Transmembrane helix</keyword>
<sequence length="419" mass="45312">MFKRRLKKVLALLAVVFLLSLNLVPFLTPANAIEGFNLDIEGFNLEQEGFNLEVEGFDLEVDPFSLESRVGEAGDPWSNIGKTPILSPVGPVKPIELPNGVKLKPNGDGTFTPVQPENGPPLKNNPDFNNDLTVYINDNQDLMTRLEVRNQPGKPGGVTDDEPKVSWQDAMKFVANDIGGTTVSFAGEMTAISNSYADALNPANTVDTAALNRQSWRTVGSFKWNMTTGLYKMATKGTGLEWTGDVYDTGVNGHTTAQNMYNVGKAGYSELAKRFGRDIPLPNWKPISRLNIGVAAIGTVTSGIDTGSKWYAAYNASSDTERNKLMGETIGSMGETLMNASVLVAATPIPGAQVIGAGMAAVGGIMWLGATAYKYRKKISEFIRSTELGNKILDSEPVKKVKEAGKKAWDWTKKTFFGG</sequence>
<comment type="caution">
    <text evidence="2">The sequence shown here is derived from an EMBL/GenBank/DDBJ whole genome shotgun (WGS) entry which is preliminary data.</text>
</comment>
<accession>A0ABU9KDY2</accession>
<dbReference type="Proteomes" id="UP001389717">
    <property type="component" value="Unassembled WGS sequence"/>
</dbReference>
<reference evidence="2 3" key="1">
    <citation type="submission" date="2024-04" db="EMBL/GenBank/DDBJ databases">
        <title>Bacillus oryzaecorticis sp. nov., a moderately halophilic bacterium isolated from rice husks.</title>
        <authorList>
            <person name="Zhu H.-S."/>
        </authorList>
    </citation>
    <scope>NUCLEOTIDE SEQUENCE [LARGE SCALE GENOMIC DNA]</scope>
    <source>
        <strain evidence="2 3">ZC255</strain>
    </source>
</reference>
<evidence type="ECO:0000313" key="2">
    <source>
        <dbReference type="EMBL" id="MEL3973657.1"/>
    </source>
</evidence>
<dbReference type="EMBL" id="JBBYAF010000032">
    <property type="protein sequence ID" value="MEL3973657.1"/>
    <property type="molecule type" value="Genomic_DNA"/>
</dbReference>